<dbReference type="EMBL" id="MIKF01000278">
    <property type="protein sequence ID" value="RTE73114.1"/>
    <property type="molecule type" value="Genomic_DNA"/>
</dbReference>
<dbReference type="PRINTS" id="PR00724">
    <property type="entry name" value="CRBOXYPTASEC"/>
</dbReference>
<feature type="chain" id="PRO_5018818482" description="Carboxypeptidase" evidence="6">
    <location>
        <begin position="19"/>
        <end position="450"/>
    </location>
</feature>
<evidence type="ECO:0000256" key="2">
    <source>
        <dbReference type="ARBA" id="ARBA00022645"/>
    </source>
</evidence>
<proteinExistence type="inferred from homology"/>
<dbReference type="AlphaFoldDB" id="A0A430LBP2"/>
<dbReference type="Proteomes" id="UP000287124">
    <property type="component" value="Unassembled WGS sequence"/>
</dbReference>
<dbReference type="InterPro" id="IPR029058">
    <property type="entry name" value="AB_hydrolase_fold"/>
</dbReference>
<organism evidence="7 8">
    <name type="scientific">Fusarium euwallaceae</name>
    <dbReference type="NCBI Taxonomy" id="1147111"/>
    <lineage>
        <taxon>Eukaryota</taxon>
        <taxon>Fungi</taxon>
        <taxon>Dikarya</taxon>
        <taxon>Ascomycota</taxon>
        <taxon>Pezizomycotina</taxon>
        <taxon>Sordariomycetes</taxon>
        <taxon>Hypocreomycetidae</taxon>
        <taxon>Hypocreales</taxon>
        <taxon>Nectriaceae</taxon>
        <taxon>Fusarium</taxon>
        <taxon>Fusarium solani species complex</taxon>
    </lineage>
</organism>
<dbReference type="PANTHER" id="PTHR11802">
    <property type="entry name" value="SERINE PROTEASE FAMILY S10 SERINE CARBOXYPEPTIDASE"/>
    <property type="match status" value="1"/>
</dbReference>
<name>A0A430LBP2_9HYPO</name>
<accession>A0A430LBP2</accession>
<evidence type="ECO:0000313" key="8">
    <source>
        <dbReference type="Proteomes" id="UP000287124"/>
    </source>
</evidence>
<gene>
    <name evidence="7" type="ORF">BHE90_012463</name>
</gene>
<keyword evidence="5" id="KW-0325">Glycoprotein</keyword>
<keyword evidence="4 6" id="KW-0378">Hydrolase</keyword>
<dbReference type="InterPro" id="IPR018202">
    <property type="entry name" value="Ser_caboxypep_ser_AS"/>
</dbReference>
<dbReference type="Gene3D" id="3.40.50.1820">
    <property type="entry name" value="alpha/beta hydrolase"/>
    <property type="match status" value="2"/>
</dbReference>
<dbReference type="PROSITE" id="PS00131">
    <property type="entry name" value="CARBOXYPEPT_SER_SER"/>
    <property type="match status" value="1"/>
</dbReference>
<evidence type="ECO:0000256" key="4">
    <source>
        <dbReference type="ARBA" id="ARBA00022801"/>
    </source>
</evidence>
<dbReference type="GO" id="GO:0000324">
    <property type="term" value="C:fungal-type vacuole"/>
    <property type="evidence" value="ECO:0007669"/>
    <property type="project" value="TreeGrafter"/>
</dbReference>
<feature type="signal peptide" evidence="6">
    <location>
        <begin position="1"/>
        <end position="18"/>
    </location>
</feature>
<keyword evidence="2 6" id="KW-0121">Carboxypeptidase</keyword>
<comment type="similarity">
    <text evidence="1 6">Belongs to the peptidase S10 family.</text>
</comment>
<reference evidence="7 8" key="1">
    <citation type="submission" date="2017-06" db="EMBL/GenBank/DDBJ databases">
        <title>Comparative genomic analysis of Ambrosia Fusariam Clade fungi.</title>
        <authorList>
            <person name="Stajich J.E."/>
            <person name="Carrillo J."/>
            <person name="Kijimoto T."/>
            <person name="Eskalen A."/>
            <person name="O'Donnell K."/>
            <person name="Kasson M."/>
        </authorList>
    </citation>
    <scope>NUCLEOTIDE SEQUENCE [LARGE SCALE GENOMIC DNA]</scope>
    <source>
        <strain evidence="7 8">UCR1854</strain>
    </source>
</reference>
<keyword evidence="8" id="KW-1185">Reference proteome</keyword>
<keyword evidence="6" id="KW-0732">Signal</keyword>
<dbReference type="Pfam" id="PF00450">
    <property type="entry name" value="Peptidase_S10"/>
    <property type="match status" value="1"/>
</dbReference>
<dbReference type="GO" id="GO:0006508">
    <property type="term" value="P:proteolysis"/>
    <property type="evidence" value="ECO:0007669"/>
    <property type="project" value="UniProtKB-KW"/>
</dbReference>
<dbReference type="SUPFAM" id="SSF53474">
    <property type="entry name" value="alpha/beta-Hydrolases"/>
    <property type="match status" value="1"/>
</dbReference>
<evidence type="ECO:0000256" key="6">
    <source>
        <dbReference type="RuleBase" id="RU361156"/>
    </source>
</evidence>
<dbReference type="GO" id="GO:0004185">
    <property type="term" value="F:serine-type carboxypeptidase activity"/>
    <property type="evidence" value="ECO:0007669"/>
    <property type="project" value="UniProtKB-UniRule"/>
</dbReference>
<dbReference type="InterPro" id="IPR001563">
    <property type="entry name" value="Peptidase_S10"/>
</dbReference>
<evidence type="ECO:0000256" key="3">
    <source>
        <dbReference type="ARBA" id="ARBA00022670"/>
    </source>
</evidence>
<evidence type="ECO:0000256" key="1">
    <source>
        <dbReference type="ARBA" id="ARBA00009431"/>
    </source>
</evidence>
<keyword evidence="3 6" id="KW-0645">Protease</keyword>
<evidence type="ECO:0000256" key="5">
    <source>
        <dbReference type="ARBA" id="ARBA00023180"/>
    </source>
</evidence>
<dbReference type="Gene3D" id="1.10.287.410">
    <property type="match status" value="1"/>
</dbReference>
<comment type="caution">
    <text evidence="7">The sequence shown here is derived from an EMBL/GenBank/DDBJ whole genome shotgun (WGS) entry which is preliminary data.</text>
</comment>
<evidence type="ECO:0000313" key="7">
    <source>
        <dbReference type="EMBL" id="RTE73114.1"/>
    </source>
</evidence>
<dbReference type="EC" id="3.4.16.-" evidence="6"/>
<protein>
    <recommendedName>
        <fullName evidence="6">Carboxypeptidase</fullName>
        <ecNumber evidence="6">3.4.16.-</ecNumber>
    </recommendedName>
</protein>
<dbReference type="PANTHER" id="PTHR11802:SF432">
    <property type="entry name" value="Y, PUTATIVE-RELATED"/>
    <property type="match status" value="1"/>
</dbReference>
<sequence>MLGLFTWGLVALASKAQAAIPLVASPTGVTHSDTPFSGGPGIEPFTLRLGHDTATACNSSTPGTSGFITSKDGRGGKNSIFFWLFESKHDPESDPVILWMTGGPVGVGFSRGEHSSQGLHDASTTMDQFLRQFMIAFPDLADRDFYIAGESYGGSWVPALATTILQSQGDSSDDARVMQVQGGDRASHHSSNKPHINLKGVMIGNGLIRRSIQNIGFFETVCAGPDNLFNNSQCLEWAPRAMWCEEHLGVCETDGMTSATCKEAEEKCSAISKVVVEEMHRNPYDFRQECHDPAACYSEMKHIDEYLNRTDIKQALGVPEDVPFVGISFDVLEQWERVGDLWRSSDDYVNYLLKSSIRVLIYVGDKDLYCNSAGMRLLVDRGLNWHGQPFIRPRELMPWYVGTKAAGRWKSYEPLTYAEIADAGHLSPFDKPEEALTLINAWIQGGLPSS</sequence>